<evidence type="ECO:0000256" key="5">
    <source>
        <dbReference type="PROSITE-ProRule" id="PRU00076"/>
    </source>
</evidence>
<dbReference type="GO" id="GO:0016020">
    <property type="term" value="C:membrane"/>
    <property type="evidence" value="ECO:0007669"/>
    <property type="project" value="UniProtKB-SubCell"/>
</dbReference>
<dbReference type="FunFam" id="2.10.25.10:FF:000064">
    <property type="entry name" value="Delta-like protein"/>
    <property type="match status" value="1"/>
</dbReference>
<evidence type="ECO:0000259" key="12">
    <source>
        <dbReference type="PROSITE" id="PS51051"/>
    </source>
</evidence>
<gene>
    <name evidence="13" type="ORF">WR25_24440</name>
</gene>
<dbReference type="Pfam" id="PF12661">
    <property type="entry name" value="hEGF"/>
    <property type="match status" value="1"/>
</dbReference>
<dbReference type="PROSITE" id="PS00022">
    <property type="entry name" value="EGF_1"/>
    <property type="match status" value="5"/>
</dbReference>
<dbReference type="SMART" id="SM00181">
    <property type="entry name" value="EGF"/>
    <property type="match status" value="6"/>
</dbReference>
<accession>A0A2A2LJ35</accession>
<evidence type="ECO:0000256" key="1">
    <source>
        <dbReference type="ARBA" id="ARBA00022473"/>
    </source>
</evidence>
<dbReference type="Gene3D" id="2.10.25.10">
    <property type="entry name" value="Laminin"/>
    <property type="match status" value="3"/>
</dbReference>
<dbReference type="Pfam" id="PF01414">
    <property type="entry name" value="DSL"/>
    <property type="match status" value="1"/>
</dbReference>
<feature type="domain" description="DSL" evidence="12">
    <location>
        <begin position="122"/>
        <end position="164"/>
    </location>
</feature>
<dbReference type="Gene3D" id="2.10.25.140">
    <property type="match status" value="1"/>
</dbReference>
<feature type="disulfide bond" evidence="5">
    <location>
        <begin position="260"/>
        <end position="269"/>
    </location>
</feature>
<comment type="caution">
    <text evidence="13">The sequence shown here is derived from an EMBL/GenBank/DDBJ whole genome shotgun (WGS) entry which is preliminary data.</text>
</comment>
<feature type="disulfide bond" evidence="5">
    <location>
        <begin position="341"/>
        <end position="350"/>
    </location>
</feature>
<dbReference type="PANTHER" id="PTHR24033:SF232">
    <property type="entry name" value="LAMININ SUBUNIT GAMMA-2-RELATED"/>
    <property type="match status" value="1"/>
</dbReference>
<reference evidence="13 14" key="1">
    <citation type="journal article" date="2017" name="Curr. Biol.">
        <title>Genome architecture and evolution of a unichromosomal asexual nematode.</title>
        <authorList>
            <person name="Fradin H."/>
            <person name="Zegar C."/>
            <person name="Gutwein M."/>
            <person name="Lucas J."/>
            <person name="Kovtun M."/>
            <person name="Corcoran D."/>
            <person name="Baugh L.R."/>
            <person name="Kiontke K."/>
            <person name="Gunsalus K."/>
            <person name="Fitch D.H."/>
            <person name="Piano F."/>
        </authorList>
    </citation>
    <scope>NUCLEOTIDE SEQUENCE [LARGE SCALE GENOMIC DNA]</scope>
    <source>
        <strain evidence="13">PF1309</strain>
    </source>
</reference>
<keyword evidence="7 10" id="KW-0732">Signal</keyword>
<feature type="domain" description="EGF-like" evidence="11">
    <location>
        <begin position="165"/>
        <end position="197"/>
    </location>
</feature>
<proteinExistence type="predicted"/>
<feature type="compositionally biased region" description="Basic and acidic residues" evidence="8">
    <location>
        <begin position="418"/>
        <end position="429"/>
    </location>
</feature>
<dbReference type="InterPro" id="IPR051830">
    <property type="entry name" value="NOTCH_homolog"/>
</dbReference>
<feature type="disulfide bond" evidence="6">
    <location>
        <begin position="155"/>
        <end position="164"/>
    </location>
</feature>
<keyword evidence="3 7" id="KW-0677">Repeat</keyword>
<feature type="disulfide bond" evidence="5">
    <location>
        <begin position="187"/>
        <end position="196"/>
    </location>
</feature>
<feature type="domain" description="EGF-like" evidence="11">
    <location>
        <begin position="274"/>
        <end position="312"/>
    </location>
</feature>
<dbReference type="InterPro" id="IPR000742">
    <property type="entry name" value="EGF"/>
</dbReference>
<dbReference type="PROSITE" id="PS51051">
    <property type="entry name" value="DSL"/>
    <property type="match status" value="1"/>
</dbReference>
<dbReference type="PROSITE" id="PS50026">
    <property type="entry name" value="EGF_3"/>
    <property type="match status" value="4"/>
</dbReference>
<organism evidence="13 14">
    <name type="scientific">Diploscapter pachys</name>
    <dbReference type="NCBI Taxonomy" id="2018661"/>
    <lineage>
        <taxon>Eukaryota</taxon>
        <taxon>Metazoa</taxon>
        <taxon>Ecdysozoa</taxon>
        <taxon>Nematoda</taxon>
        <taxon>Chromadorea</taxon>
        <taxon>Rhabditida</taxon>
        <taxon>Rhabditina</taxon>
        <taxon>Rhabditomorpha</taxon>
        <taxon>Rhabditoidea</taxon>
        <taxon>Rhabditidae</taxon>
        <taxon>Diploscapter</taxon>
    </lineage>
</organism>
<evidence type="ECO:0000313" key="14">
    <source>
        <dbReference type="Proteomes" id="UP000218231"/>
    </source>
</evidence>
<comment type="subcellular location">
    <subcellularLocation>
        <location evidence="7">Membrane</location>
        <topology evidence="7">Single-pass type I membrane protein</topology>
    </subcellularLocation>
</comment>
<dbReference type="GO" id="GO:0005509">
    <property type="term" value="F:calcium ion binding"/>
    <property type="evidence" value="ECO:0007669"/>
    <property type="project" value="InterPro"/>
</dbReference>
<name>A0A2A2LJ35_9BILA</name>
<dbReference type="PROSITE" id="PS01186">
    <property type="entry name" value="EGF_2"/>
    <property type="match status" value="3"/>
</dbReference>
<keyword evidence="7 9" id="KW-0812">Transmembrane</keyword>
<feature type="region of interest" description="Disordered" evidence="8">
    <location>
        <begin position="415"/>
        <end position="436"/>
    </location>
</feature>
<feature type="disulfide bond" evidence="5">
    <location>
        <begin position="302"/>
        <end position="311"/>
    </location>
</feature>
<dbReference type="Pfam" id="PF00008">
    <property type="entry name" value="EGF"/>
    <property type="match status" value="1"/>
</dbReference>
<evidence type="ECO:0000259" key="11">
    <source>
        <dbReference type="PROSITE" id="PS50026"/>
    </source>
</evidence>
<evidence type="ECO:0000256" key="6">
    <source>
        <dbReference type="PROSITE-ProRule" id="PRU00377"/>
    </source>
</evidence>
<dbReference type="EMBL" id="LIAE01006700">
    <property type="protein sequence ID" value="PAV86125.1"/>
    <property type="molecule type" value="Genomic_DNA"/>
</dbReference>
<feature type="disulfide bond" evidence="6">
    <location>
        <begin position="124"/>
        <end position="133"/>
    </location>
</feature>
<protein>
    <recommendedName>
        <fullName evidence="7">Delta-like protein</fullName>
    </recommendedName>
</protein>
<dbReference type="AlphaFoldDB" id="A0A2A2LJ35"/>
<dbReference type="SUPFAM" id="SSF57196">
    <property type="entry name" value="EGF/Laminin"/>
    <property type="match status" value="2"/>
</dbReference>
<comment type="function">
    <text evidence="7">Putative Notch ligand involved in the mediation of Notch signaling.</text>
</comment>
<keyword evidence="7 9" id="KW-1133">Transmembrane helix</keyword>
<evidence type="ECO:0000256" key="7">
    <source>
        <dbReference type="RuleBase" id="RU280815"/>
    </source>
</evidence>
<feature type="disulfide bond" evidence="5">
    <location>
        <begin position="169"/>
        <end position="179"/>
    </location>
</feature>
<evidence type="ECO:0000256" key="3">
    <source>
        <dbReference type="ARBA" id="ARBA00022737"/>
    </source>
</evidence>
<sequence length="478" mass="52709">MWIFPWLLFTWIFGALRAETAGVLKLSFSSNRVPLILETCLSSCSPPTWSVSLNQAGINQSVEIPITDYWMLNNKFTVRVFDGQNSKDLLGYKNIEGISSRSFSSNNIFLDNGGILEVGATIQCKENFYGDRCTKKCISETNSNFICLSDGSRACKSGWKGKDCELPSCQNDCSKNGRCIGPNQCKCLSGYKGSDCSECIPLEGCVHGRCSLNRTNTCQCDKGWAGQLCDIELEYCKNHTPCQNGATCLNGGPHGFKCQCSPGYMGVRCEISVSKQICRQKDICKNEGRCIPKGANVYDCECRRGFKGRYCEIKVQGCDSTVCSPNSLCIESHDGKASCKCRPCYSGKNCSVADSDCLIQVYGPRITVNNIKGSSDSHGITIGALICFAVLVTILSILFVLLYKKISKMISSPSMENKLNEERGGRGQESESTIESHGFKAERIVSRSMHFPSDRYTVSFENILQNALLDKSCRKKIE</sequence>
<comment type="caution">
    <text evidence="5">Lacks conserved residue(s) required for the propagation of feature annotation.</text>
</comment>
<dbReference type="SMART" id="SM00179">
    <property type="entry name" value="EGF_CA"/>
    <property type="match status" value="2"/>
</dbReference>
<dbReference type="InterPro" id="IPR001774">
    <property type="entry name" value="DSL"/>
</dbReference>
<dbReference type="InterPro" id="IPR001881">
    <property type="entry name" value="EGF-like_Ca-bd_dom"/>
</dbReference>
<dbReference type="CDD" id="cd00054">
    <property type="entry name" value="EGF_CA"/>
    <property type="match status" value="2"/>
</dbReference>
<dbReference type="Proteomes" id="UP000218231">
    <property type="component" value="Unassembled WGS sequence"/>
</dbReference>
<evidence type="ECO:0000256" key="10">
    <source>
        <dbReference type="SAM" id="SignalP"/>
    </source>
</evidence>
<feature type="chain" id="PRO_5012042118" description="Delta-like protein" evidence="10">
    <location>
        <begin position="19"/>
        <end position="478"/>
    </location>
</feature>
<keyword evidence="2 5" id="KW-0245">EGF-like domain</keyword>
<evidence type="ECO:0000256" key="8">
    <source>
        <dbReference type="SAM" id="MobiDB-lite"/>
    </source>
</evidence>
<evidence type="ECO:0000256" key="9">
    <source>
        <dbReference type="SAM" id="Phobius"/>
    </source>
</evidence>
<dbReference type="OrthoDB" id="5912267at2759"/>
<feature type="transmembrane region" description="Helical" evidence="9">
    <location>
        <begin position="380"/>
        <end position="403"/>
    </location>
</feature>
<dbReference type="InterPro" id="IPR013032">
    <property type="entry name" value="EGF-like_CS"/>
</dbReference>
<keyword evidence="14" id="KW-1185">Reference proteome</keyword>
<feature type="domain" description="EGF-like" evidence="11">
    <location>
        <begin position="314"/>
        <end position="351"/>
    </location>
</feature>
<dbReference type="STRING" id="2018661.A0A2A2LJ35"/>
<feature type="signal peptide" evidence="10">
    <location>
        <begin position="1"/>
        <end position="18"/>
    </location>
</feature>
<keyword evidence="1 7" id="KW-0217">Developmental protein</keyword>
<dbReference type="SMART" id="SM00051">
    <property type="entry name" value="DSL"/>
    <property type="match status" value="1"/>
</dbReference>
<dbReference type="GO" id="GO:0007154">
    <property type="term" value="P:cell communication"/>
    <property type="evidence" value="ECO:0007669"/>
    <property type="project" value="InterPro"/>
</dbReference>
<evidence type="ECO:0000256" key="2">
    <source>
        <dbReference type="ARBA" id="ARBA00022536"/>
    </source>
</evidence>
<keyword evidence="4 5" id="KW-1015">Disulfide bond</keyword>
<feature type="domain" description="EGF-like" evidence="11">
    <location>
        <begin position="232"/>
        <end position="270"/>
    </location>
</feature>
<dbReference type="PANTHER" id="PTHR24033">
    <property type="entry name" value="EGF-LIKE DOMAIN-CONTAINING PROTEIN"/>
    <property type="match status" value="1"/>
</dbReference>
<keyword evidence="7 9" id="KW-0472">Membrane</keyword>
<evidence type="ECO:0000256" key="4">
    <source>
        <dbReference type="ARBA" id="ARBA00023157"/>
    </source>
</evidence>
<evidence type="ECO:0000313" key="13">
    <source>
        <dbReference type="EMBL" id="PAV86125.1"/>
    </source>
</evidence>